<keyword evidence="6" id="KW-1185">Reference proteome</keyword>
<evidence type="ECO:0000313" key="5">
    <source>
        <dbReference type="EMBL" id="KPM39487.1"/>
    </source>
</evidence>
<dbReference type="PANTHER" id="PTHR13495">
    <property type="entry name" value="NEFA-INTERACTING NUCLEAR PROTEIN NIP30"/>
    <property type="match status" value="1"/>
</dbReference>
<protein>
    <recommendedName>
        <fullName evidence="4">FAM192A/Fyv6 N-terminal domain-containing protein</fullName>
    </recommendedName>
</protein>
<evidence type="ECO:0000256" key="1">
    <source>
        <dbReference type="ARBA" id="ARBA00004123"/>
    </source>
</evidence>
<keyword evidence="2" id="KW-0539">Nucleus</keyword>
<evidence type="ECO:0000313" key="6">
    <source>
        <dbReference type="Proteomes" id="UP000050424"/>
    </source>
</evidence>
<dbReference type="PANTHER" id="PTHR13495:SF0">
    <property type="entry name" value="PSME3-INTERACTING PROTEIN"/>
    <property type="match status" value="1"/>
</dbReference>
<dbReference type="Proteomes" id="UP000050424">
    <property type="component" value="Unassembled WGS sequence"/>
</dbReference>
<dbReference type="InterPro" id="IPR019331">
    <property type="entry name" value="FAM192A/Fyv6_N"/>
</dbReference>
<dbReference type="AlphaFoldDB" id="A0A0P7BAZ1"/>
<feature type="compositionally biased region" description="Basic and acidic residues" evidence="3">
    <location>
        <begin position="49"/>
        <end position="70"/>
    </location>
</feature>
<name>A0A0P7BAZ1_9HYPO</name>
<feature type="compositionally biased region" description="Low complexity" evidence="3">
    <location>
        <begin position="7"/>
        <end position="16"/>
    </location>
</feature>
<dbReference type="EMBL" id="LKCW01000106">
    <property type="protein sequence ID" value="KPM39487.1"/>
    <property type="molecule type" value="Genomic_DNA"/>
</dbReference>
<evidence type="ECO:0000256" key="3">
    <source>
        <dbReference type="SAM" id="MobiDB-lite"/>
    </source>
</evidence>
<dbReference type="OrthoDB" id="75807at2759"/>
<proteinExistence type="predicted"/>
<feature type="domain" description="FAM192A/Fyv6 N-terminal" evidence="4">
    <location>
        <begin position="36"/>
        <end position="133"/>
    </location>
</feature>
<feature type="compositionally biased region" description="Gly residues" evidence="3">
    <location>
        <begin position="138"/>
        <end position="150"/>
    </location>
</feature>
<dbReference type="InterPro" id="IPR039845">
    <property type="entry name" value="FAM192A"/>
</dbReference>
<gene>
    <name evidence="5" type="ORF">AK830_g7067</name>
</gene>
<feature type="compositionally biased region" description="Basic and acidic residues" evidence="3">
    <location>
        <begin position="113"/>
        <end position="137"/>
    </location>
</feature>
<dbReference type="STRING" id="78410.A0A0P7BAZ1"/>
<sequence length="228" mass="24909">MSNRFVSGGTISSSGEISKDAPTDNTSAAKPLHAGAKSKEWEAVQQELEADRRRREEQRIKAASGDGERSLYEVLEANKAAKQAAFEEQSKLRNQFRALDDDEIDFLDDVRAAKRAEEDRVRRETEEGLKAFRERQKGGGAGGESGAGAEGEGESSSWGVGKKRKRVKDREVKGVRRRVSSGEADAESNVVKEQPTKSEDKVVAEERAKPPVKKALGLVAYGSDSDDD</sequence>
<comment type="subcellular location">
    <subcellularLocation>
        <location evidence="1">Nucleus</location>
    </subcellularLocation>
</comment>
<reference evidence="5 6" key="1">
    <citation type="submission" date="2015-09" db="EMBL/GenBank/DDBJ databases">
        <title>Draft genome of a European isolate of the apple canker pathogen Neonectria ditissima.</title>
        <authorList>
            <person name="Gomez-Cortecero A."/>
            <person name="Harrison R.J."/>
            <person name="Armitage A.D."/>
        </authorList>
    </citation>
    <scope>NUCLEOTIDE SEQUENCE [LARGE SCALE GENOMIC DNA]</scope>
    <source>
        <strain evidence="5 6">R09/05</strain>
    </source>
</reference>
<feature type="compositionally biased region" description="Basic and acidic residues" evidence="3">
    <location>
        <begin position="194"/>
        <end position="209"/>
    </location>
</feature>
<comment type="caution">
    <text evidence="5">The sequence shown here is derived from an EMBL/GenBank/DDBJ whole genome shotgun (WGS) entry which is preliminary data.</text>
</comment>
<evidence type="ECO:0000259" key="4">
    <source>
        <dbReference type="Pfam" id="PF10187"/>
    </source>
</evidence>
<feature type="region of interest" description="Disordered" evidence="3">
    <location>
        <begin position="1"/>
        <end position="70"/>
    </location>
</feature>
<accession>A0A0P7BAZ1</accession>
<dbReference type="GO" id="GO:0005634">
    <property type="term" value="C:nucleus"/>
    <property type="evidence" value="ECO:0007669"/>
    <property type="project" value="UniProtKB-SubCell"/>
</dbReference>
<dbReference type="Pfam" id="PF10187">
    <property type="entry name" value="FAM192A_Fyv6_N"/>
    <property type="match status" value="1"/>
</dbReference>
<feature type="region of interest" description="Disordered" evidence="3">
    <location>
        <begin position="113"/>
        <end position="212"/>
    </location>
</feature>
<organism evidence="5 6">
    <name type="scientific">Neonectria ditissima</name>
    <dbReference type="NCBI Taxonomy" id="78410"/>
    <lineage>
        <taxon>Eukaryota</taxon>
        <taxon>Fungi</taxon>
        <taxon>Dikarya</taxon>
        <taxon>Ascomycota</taxon>
        <taxon>Pezizomycotina</taxon>
        <taxon>Sordariomycetes</taxon>
        <taxon>Hypocreomycetidae</taxon>
        <taxon>Hypocreales</taxon>
        <taxon>Nectriaceae</taxon>
        <taxon>Neonectria</taxon>
    </lineage>
</organism>
<evidence type="ECO:0000256" key="2">
    <source>
        <dbReference type="ARBA" id="ARBA00023242"/>
    </source>
</evidence>